<keyword evidence="1" id="KW-0732">Signal</keyword>
<name>A0A8J6UPT0_9GAMM</name>
<dbReference type="EMBL" id="JACXAF010000009">
    <property type="protein sequence ID" value="MBD1389387.1"/>
    <property type="molecule type" value="Genomic_DNA"/>
</dbReference>
<comment type="caution">
    <text evidence="2">The sequence shown here is derived from an EMBL/GenBank/DDBJ whole genome shotgun (WGS) entry which is preliminary data.</text>
</comment>
<reference evidence="2" key="1">
    <citation type="submission" date="2020-09" db="EMBL/GenBank/DDBJ databases">
        <title>A novel bacterium of genus Neiella, isolated from South China Sea.</title>
        <authorList>
            <person name="Huang H."/>
            <person name="Mo K."/>
            <person name="Hu Y."/>
        </authorList>
    </citation>
    <scope>NUCLEOTIDE SEQUENCE</scope>
    <source>
        <strain evidence="2">HB171785</strain>
    </source>
</reference>
<evidence type="ECO:0000256" key="1">
    <source>
        <dbReference type="SAM" id="SignalP"/>
    </source>
</evidence>
<feature type="signal peptide" evidence="1">
    <location>
        <begin position="1"/>
        <end position="21"/>
    </location>
</feature>
<proteinExistence type="predicted"/>
<dbReference type="Proteomes" id="UP000638014">
    <property type="component" value="Unassembled WGS sequence"/>
</dbReference>
<feature type="chain" id="PRO_5035282099" evidence="1">
    <location>
        <begin position="22"/>
        <end position="2239"/>
    </location>
</feature>
<dbReference type="RefSeq" id="WP_191144495.1">
    <property type="nucleotide sequence ID" value="NZ_JACXAF010000009.1"/>
</dbReference>
<evidence type="ECO:0000313" key="2">
    <source>
        <dbReference type="EMBL" id="MBD1389387.1"/>
    </source>
</evidence>
<protein>
    <submittedName>
        <fullName evidence="2">Uncharacterized protein</fullName>
    </submittedName>
</protein>
<sequence length="2239" mass="246523">MFSRYAVGCCALLLCAFNVHAKSVRFTGQIEAFPVHPSFIDSGEVSASVDEYSVLPEANALGCQLTTDFALASSSSPGNVYCLFEWYDVTGYAIEDIGGLPQATILPTAGGIYSLNYRISYVEDPALDPIVLVDSAHSYVVNDVDAPTVERVYVKVGTSNILVDDRDDASLVPQQVVDPSDPLMGVRIEVQPRTYVQRVFLEGVTIGVAPGIYEPEQPTLVPETSYCDVAPGQTMCEALFDGFDHQSVDYQQLATGDELHIVSEFTFTVDSQIRGFGAVAQTADIVANMTPPSIPALVVNGQSEGATDLPVLSIAGHGDIPVPQDSALIQVQLPRHQSDFGWRRPNKITVQLTPVGEMQLEEQLVVDGRILLEVPPIELSDTVSIDTIDMDEYPSSEFNAAGGWLTDLVYAVDLSSVPMGNYEVSVIGQDELGHEIPAIDDHLTELTLLRTAPEMGVFQLLEPFTSGGENYFPEHLTVAAFNGVVNSVAITEVLWDGQPVSFSSPRAEVAQLSTNGLTLNRNDIVELQVTATTSNGEEFVQRVDVNYMPFGYKVTSEEILPVAAVQEQTLTFVQEFGANCTVTPDSEIAAGVATDSSFGCVITVDVLPPELTATIEGDRMVARGVVDAHGTHPIQYTVRMYDHLGHEALAFSGYEDWFVAEAQPPVLKETYVTVEGELQPIEPGENPDPQYSEFVLTDIADAIDGVTVTISPVGYDTEATLHWISRSEIPHIFYPEPIEIDSNLSCTIKAGEDSCELAFAPFNHNALDDRSLGEGNVANVTDTFSLSIDSVIGSVGEQAFIASLEGVFTGSGFFENTELSIVGTLRAVLPEPDFEENGEPLVGVRDYEVTPLLDAVGCHLTSSDSIAITSTEYRKECLFEWLVESPVTSVETGTINKASVLLSDAGESSFPYRVSYLSDLSAEPIELLQGTYEFTTEAPIDPVVTSVSATASGGPVMLNSPIEGQEAELLYNPNAQVSGLRVEVEARNYDQHVVLHDLNIMQIPGVFESEELPESNSVEQRCVVRAGQDYCNIQFDDFNHDVFDYDNFLSYGAEFSIDSVFSVAVDSGNEYFNANPFDNILHAYLIPPVALAAAANVANEELEVTIPVAEGIVVDVERNLAKVHVRTAPHDENFNWAAPDVIQLKLTPIEESRVIDGLFLVDDVEIYDLDIDVAEASQVVTLSSMGGKEEHLTSLSAPEYGYQREIIYTVDVTDVPEGMYSLEVVGEDGNGNRLPKVIAGVEEIAILRSGAVFDVLDNYQIMDTGDAFDFSEHMHVVAFNGVADSMRVDEVTIGDEVMPLEFINDGVYAFGEGAFDNLVPNSEYDITITASNINDQQFTKTIVGKYLPMSFQLSGMREENFNITQRHDITLLQDSGRRCYTAVDSEQAEYYANRSRPRCVYEFTTIPAGFVATPGYDRMMLSGYTEENGPHEFTYRVTMYDGEGHSVVLQESTESFSTIDPSAPEIVVNMTEEMEEGVGAIYAGTRYIGSAVAEFNVGEATFEATSSLGVTTSKGRQTSRGTSQRVGMRLAVPEGVLWDTFDIDLNAWYDKNPLIRRSKSVQGVYVPSKYVTMRANWSAITDMLNTETHTIEARLGQYSYQTKEMEYDAETMGQWEAMLVRIDRTEEEPLTTWTRVDENGQVEFDWTPGELVEAQQVKVLGRLVVPDGIAYSREIDSDRLYARVLKGEAIDGQVVGSRVVGRTPFSLTLSYRGLTQADTEALGHLSWQVSEDGISWSTASEFDNNSRFSHRFEERDIMFVRARMVNRHTGIVSTTESIEVLAYSTPSFNIDGPTRVFNDQLASYSLDLAEGIDPSDVIVQWSENDPNNFDFDGSEYNLELNESSRMTLYARARFSDMPEMDNVWFTRKLTISSQEPQPKSVFVSVPSLIRAGDTVELTAKMTQSGGIDLPIIYKWTLPDGSILGGETVTITTDPAWVVNSRIPITVEAWYDGFSASTSTSYTASLRTWVYEPQDLLLMSQVYYKYAPAKVKFSFIHDRPYMPGVTYSYEIIETPDITVISGHGTKAQTVSITQPGVYTVEGVLRDSEGGETRSTVFVEVLPEEELGTFTRMYYGNTKHREPMTLSARVSVSVPHPDDRLTSVRFYQDGVLKSDPETPITLTQSFGTLAAGVYEITMEIETLFGQTKTLTETVEVADNVRPICALKQVDYSTGLSMWADCDDVDGRMSFYQWEVDGEAQGTTTLRLSMMYSQYSGPVDVTVRAFDDSGEYTEMSQTVWFP</sequence>
<keyword evidence="3" id="KW-1185">Reference proteome</keyword>
<accession>A0A8J6UPT0</accession>
<evidence type="ECO:0000313" key="3">
    <source>
        <dbReference type="Proteomes" id="UP000638014"/>
    </source>
</evidence>
<organism evidence="2 3">
    <name type="scientific">Neiella litorisoli</name>
    <dbReference type="NCBI Taxonomy" id="2771431"/>
    <lineage>
        <taxon>Bacteria</taxon>
        <taxon>Pseudomonadati</taxon>
        <taxon>Pseudomonadota</taxon>
        <taxon>Gammaproteobacteria</taxon>
        <taxon>Alteromonadales</taxon>
        <taxon>Echinimonadaceae</taxon>
        <taxon>Neiella</taxon>
    </lineage>
</organism>
<gene>
    <name evidence="2" type="ORF">IC617_08110</name>
</gene>